<protein>
    <submittedName>
        <fullName evidence="1">Uncharacterized protein</fullName>
    </submittedName>
</protein>
<accession>A0A0D5LKE4</accession>
<organism evidence="1 2">
    <name type="scientific">Martelella endophytica</name>
    <dbReference type="NCBI Taxonomy" id="1486262"/>
    <lineage>
        <taxon>Bacteria</taxon>
        <taxon>Pseudomonadati</taxon>
        <taxon>Pseudomonadota</taxon>
        <taxon>Alphaproteobacteria</taxon>
        <taxon>Hyphomicrobiales</taxon>
        <taxon>Aurantimonadaceae</taxon>
        <taxon>Martelella</taxon>
    </lineage>
</organism>
<evidence type="ECO:0000313" key="1">
    <source>
        <dbReference type="EMBL" id="AJY44669.1"/>
    </source>
</evidence>
<sequence>MLYACDCAWWQKYRGVPAFSGLKLTADRALTRKDWGVHRIEVTRHDDRILVNRPGVTGWGGNSGFQCLNLAVQFGAAKIILVGYDMRIDKGVHWHGLHEGLNNPTERNVSRWRRVVDDAAGPISAMGIKVINASAVSALENYRKMDFREALEC</sequence>
<dbReference type="KEGG" id="mey:TM49_01595"/>
<dbReference type="STRING" id="1486262.TM49_01595"/>
<dbReference type="AlphaFoldDB" id="A0A0D5LKE4"/>
<dbReference type="PATRIC" id="fig|1486262.3.peg.328"/>
<reference evidence="1 2" key="1">
    <citation type="journal article" date="2015" name="Genome Announc.">
        <title>Complete genome sequence of Martelella endophytica YC6887, which has antifungal activity associated with a halophyte.</title>
        <authorList>
            <person name="Khan A."/>
            <person name="Khan H."/>
            <person name="Chung E.J."/>
            <person name="Hossain M.T."/>
            <person name="Chung Y.R."/>
        </authorList>
    </citation>
    <scope>NUCLEOTIDE SEQUENCE [LARGE SCALE GENOMIC DNA]</scope>
    <source>
        <strain evidence="1">YC6887</strain>
    </source>
</reference>
<dbReference type="HOGENOM" id="CLU_1711047_0_0_5"/>
<name>A0A0D5LKE4_MAREN</name>
<dbReference type="Proteomes" id="UP000032611">
    <property type="component" value="Chromosome"/>
</dbReference>
<dbReference type="EMBL" id="CP010803">
    <property type="protein sequence ID" value="AJY44669.1"/>
    <property type="molecule type" value="Genomic_DNA"/>
</dbReference>
<keyword evidence="2" id="KW-1185">Reference proteome</keyword>
<proteinExistence type="predicted"/>
<evidence type="ECO:0000313" key="2">
    <source>
        <dbReference type="Proteomes" id="UP000032611"/>
    </source>
</evidence>
<gene>
    <name evidence="1" type="ORF">TM49_01595</name>
</gene>